<reference evidence="3" key="1">
    <citation type="submission" date="2024-06" db="EMBL/GenBank/DDBJ databases">
        <title>Multi-omics analyses provide insights into the biosynthesis of the anticancer antibiotic pleurotin in Hohenbuehelia grisea.</title>
        <authorList>
            <person name="Weaver J.A."/>
            <person name="Alberti F."/>
        </authorList>
    </citation>
    <scope>NUCLEOTIDE SEQUENCE [LARGE SCALE GENOMIC DNA]</scope>
    <source>
        <strain evidence="3">T-177</strain>
    </source>
</reference>
<evidence type="ECO:0000259" key="1">
    <source>
        <dbReference type="PROSITE" id="PS50097"/>
    </source>
</evidence>
<comment type="caution">
    <text evidence="2">The sequence shown here is derived from an EMBL/GenBank/DDBJ whole genome shotgun (WGS) entry which is preliminary data.</text>
</comment>
<gene>
    <name evidence="2" type="ORF">HGRIS_012301</name>
</gene>
<dbReference type="PROSITE" id="PS50097">
    <property type="entry name" value="BTB"/>
    <property type="match status" value="1"/>
</dbReference>
<proteinExistence type="predicted"/>
<dbReference type="CDD" id="cd18186">
    <property type="entry name" value="BTB_POZ_ZBTB_KLHL-like"/>
    <property type="match status" value="1"/>
</dbReference>
<evidence type="ECO:0000313" key="2">
    <source>
        <dbReference type="EMBL" id="KAL0946024.1"/>
    </source>
</evidence>
<dbReference type="Pfam" id="PF00651">
    <property type="entry name" value="BTB"/>
    <property type="match status" value="1"/>
</dbReference>
<name>A0ABR3IRX2_9AGAR</name>
<dbReference type="Gene3D" id="3.30.710.10">
    <property type="entry name" value="Potassium Channel Kv1.1, Chain A"/>
    <property type="match status" value="1"/>
</dbReference>
<sequence>MTAQSNPAFASLKIQDITISEDFPIDNGGDFILRSADETYFSVHRVILALASPVFNDMLSIGTQSEENPADAWTGVAEDTGTLNILLKCIYPSKAAPVLDDLSNIALAFRAAHKYQINKLSDMLGKEILASRPRGNLPTYEDNNNATIASHLTEHPVHCYALARLYDIPLITEAALKAAASLCFTNRVDEADAGCREVDEMPTAWFRDLKRQGRDAVQNYCNCV</sequence>
<keyword evidence="3" id="KW-1185">Reference proteome</keyword>
<protein>
    <recommendedName>
        <fullName evidence="1">BTB domain-containing protein</fullName>
    </recommendedName>
</protein>
<dbReference type="SUPFAM" id="SSF54695">
    <property type="entry name" value="POZ domain"/>
    <property type="match status" value="1"/>
</dbReference>
<feature type="domain" description="BTB" evidence="1">
    <location>
        <begin position="29"/>
        <end position="94"/>
    </location>
</feature>
<dbReference type="InterPro" id="IPR011333">
    <property type="entry name" value="SKP1/BTB/POZ_sf"/>
</dbReference>
<dbReference type="SMART" id="SM00225">
    <property type="entry name" value="BTB"/>
    <property type="match status" value="1"/>
</dbReference>
<evidence type="ECO:0000313" key="3">
    <source>
        <dbReference type="Proteomes" id="UP001556367"/>
    </source>
</evidence>
<organism evidence="2 3">
    <name type="scientific">Hohenbuehelia grisea</name>
    <dbReference type="NCBI Taxonomy" id="104357"/>
    <lineage>
        <taxon>Eukaryota</taxon>
        <taxon>Fungi</taxon>
        <taxon>Dikarya</taxon>
        <taxon>Basidiomycota</taxon>
        <taxon>Agaricomycotina</taxon>
        <taxon>Agaricomycetes</taxon>
        <taxon>Agaricomycetidae</taxon>
        <taxon>Agaricales</taxon>
        <taxon>Pleurotineae</taxon>
        <taxon>Pleurotaceae</taxon>
        <taxon>Hohenbuehelia</taxon>
    </lineage>
</organism>
<dbReference type="EMBL" id="JASNQZ010000015">
    <property type="protein sequence ID" value="KAL0946024.1"/>
    <property type="molecule type" value="Genomic_DNA"/>
</dbReference>
<dbReference type="Proteomes" id="UP001556367">
    <property type="component" value="Unassembled WGS sequence"/>
</dbReference>
<dbReference type="InterPro" id="IPR000210">
    <property type="entry name" value="BTB/POZ_dom"/>
</dbReference>
<accession>A0ABR3IRX2</accession>